<feature type="domain" description="UBP-type" evidence="1">
    <location>
        <begin position="12"/>
        <end position="97"/>
    </location>
</feature>
<dbReference type="Gene3D" id="3.30.40.10">
    <property type="entry name" value="Zinc/RING finger domain, C3HC4 (zinc finger)"/>
    <property type="match status" value="1"/>
</dbReference>
<reference evidence="2" key="2">
    <citation type="submission" date="2020-09" db="EMBL/GenBank/DDBJ databases">
        <authorList>
            <person name="Sun Q."/>
            <person name="Ohkuma M."/>
        </authorList>
    </citation>
    <scope>NUCLEOTIDE SEQUENCE</scope>
    <source>
        <strain evidence="2">JCM 19831</strain>
    </source>
</reference>
<dbReference type="InterPro" id="IPR001607">
    <property type="entry name" value="Znf_UBP"/>
</dbReference>
<evidence type="ECO:0000313" key="2">
    <source>
        <dbReference type="EMBL" id="GGM90927.1"/>
    </source>
</evidence>
<dbReference type="SUPFAM" id="SSF57850">
    <property type="entry name" value="RING/U-box"/>
    <property type="match status" value="1"/>
</dbReference>
<keyword evidence="3" id="KW-1185">Reference proteome</keyword>
<dbReference type="GO" id="GO:0008270">
    <property type="term" value="F:zinc ion binding"/>
    <property type="evidence" value="ECO:0007669"/>
    <property type="project" value="InterPro"/>
</dbReference>
<dbReference type="Proteomes" id="UP000642070">
    <property type="component" value="Unassembled WGS sequence"/>
</dbReference>
<gene>
    <name evidence="2" type="ORF">GCM10007977_111170</name>
</gene>
<protein>
    <recommendedName>
        <fullName evidence="1">UBP-type domain-containing protein</fullName>
    </recommendedName>
</protein>
<dbReference type="InterPro" id="IPR013083">
    <property type="entry name" value="Znf_RING/FYVE/PHD"/>
</dbReference>
<accession>A0A917UGN2</accession>
<proteinExistence type="predicted"/>
<dbReference type="Pfam" id="PF02148">
    <property type="entry name" value="zf-UBP"/>
    <property type="match status" value="1"/>
</dbReference>
<dbReference type="EMBL" id="BMPI01000173">
    <property type="protein sequence ID" value="GGM90927.1"/>
    <property type="molecule type" value="Genomic_DNA"/>
</dbReference>
<dbReference type="AlphaFoldDB" id="A0A917UGN2"/>
<sequence length="97" mass="10735">MRALPERSGGGVSCEHISASEKVDAPVGLEGCPECLAMGFHDWVHLRQCLACGHVGCCDSSPRRHATQHFLTTRHPVMQSIEPGEFWRWCFVDETVG</sequence>
<name>A0A917UGN2_9ACTN</name>
<evidence type="ECO:0000259" key="1">
    <source>
        <dbReference type="PROSITE" id="PS50271"/>
    </source>
</evidence>
<dbReference type="PROSITE" id="PS50271">
    <property type="entry name" value="ZF_UBP"/>
    <property type="match status" value="1"/>
</dbReference>
<organism evidence="2 3">
    <name type="scientific">Dactylosporangium sucinum</name>
    <dbReference type="NCBI Taxonomy" id="1424081"/>
    <lineage>
        <taxon>Bacteria</taxon>
        <taxon>Bacillati</taxon>
        <taxon>Actinomycetota</taxon>
        <taxon>Actinomycetes</taxon>
        <taxon>Micromonosporales</taxon>
        <taxon>Micromonosporaceae</taxon>
        <taxon>Dactylosporangium</taxon>
    </lineage>
</organism>
<evidence type="ECO:0000313" key="3">
    <source>
        <dbReference type="Proteomes" id="UP000642070"/>
    </source>
</evidence>
<reference evidence="2" key="1">
    <citation type="journal article" date="2014" name="Int. J. Syst. Evol. Microbiol.">
        <title>Complete genome sequence of Corynebacterium casei LMG S-19264T (=DSM 44701T), isolated from a smear-ripened cheese.</title>
        <authorList>
            <consortium name="US DOE Joint Genome Institute (JGI-PGF)"/>
            <person name="Walter F."/>
            <person name="Albersmeier A."/>
            <person name="Kalinowski J."/>
            <person name="Ruckert C."/>
        </authorList>
    </citation>
    <scope>NUCLEOTIDE SEQUENCE</scope>
    <source>
        <strain evidence="2">JCM 19831</strain>
    </source>
</reference>
<comment type="caution">
    <text evidence="2">The sequence shown here is derived from an EMBL/GenBank/DDBJ whole genome shotgun (WGS) entry which is preliminary data.</text>
</comment>